<feature type="transmembrane region" description="Helical" evidence="8">
    <location>
        <begin position="203"/>
        <end position="233"/>
    </location>
</feature>
<dbReference type="CDD" id="cd06550">
    <property type="entry name" value="TM_ABC_iron-siderophores_like"/>
    <property type="match status" value="1"/>
</dbReference>
<evidence type="ECO:0000256" key="5">
    <source>
        <dbReference type="ARBA" id="ARBA00022692"/>
    </source>
</evidence>
<gene>
    <name evidence="9" type="primary">hmuU_1</name>
    <name evidence="9" type="ORF">CLRAG_02120</name>
</gene>
<dbReference type="GO" id="GO:0033214">
    <property type="term" value="P:siderophore-iron import into cell"/>
    <property type="evidence" value="ECO:0007669"/>
    <property type="project" value="TreeGrafter"/>
</dbReference>
<evidence type="ECO:0000256" key="6">
    <source>
        <dbReference type="ARBA" id="ARBA00022989"/>
    </source>
</evidence>
<keyword evidence="5 8" id="KW-0812">Transmembrane</keyword>
<feature type="transmembrane region" description="Helical" evidence="8">
    <location>
        <begin position="260"/>
        <end position="289"/>
    </location>
</feature>
<dbReference type="PANTHER" id="PTHR30472:SF25">
    <property type="entry name" value="ABC TRANSPORTER PERMEASE PROTEIN MJ0876-RELATED"/>
    <property type="match status" value="1"/>
</dbReference>
<protein>
    <submittedName>
        <fullName evidence="9">Hemin transport system permease protein HmuU</fullName>
    </submittedName>
</protein>
<dbReference type="Proteomes" id="UP000093954">
    <property type="component" value="Unassembled WGS sequence"/>
</dbReference>
<evidence type="ECO:0000313" key="9">
    <source>
        <dbReference type="EMBL" id="OBR96987.1"/>
    </source>
</evidence>
<dbReference type="SUPFAM" id="SSF81345">
    <property type="entry name" value="ABC transporter involved in vitamin B12 uptake, BtuC"/>
    <property type="match status" value="1"/>
</dbReference>
<dbReference type="Gene3D" id="1.10.3470.10">
    <property type="entry name" value="ABC transporter involved in vitamin B12 uptake, BtuC"/>
    <property type="match status" value="1"/>
</dbReference>
<name>A0A1A6B3W0_9CLOT</name>
<dbReference type="PANTHER" id="PTHR30472">
    <property type="entry name" value="FERRIC ENTEROBACTIN TRANSPORT SYSTEM PERMEASE PROTEIN"/>
    <property type="match status" value="1"/>
</dbReference>
<evidence type="ECO:0000256" key="2">
    <source>
        <dbReference type="ARBA" id="ARBA00007935"/>
    </source>
</evidence>
<evidence type="ECO:0000256" key="1">
    <source>
        <dbReference type="ARBA" id="ARBA00004651"/>
    </source>
</evidence>
<keyword evidence="7 8" id="KW-0472">Membrane</keyword>
<comment type="similarity">
    <text evidence="2">Belongs to the binding-protein-dependent transport system permease family. FecCD subfamily.</text>
</comment>
<organism evidence="9 10">
    <name type="scientific">Clostridium ragsdalei P11</name>
    <dbReference type="NCBI Taxonomy" id="1353534"/>
    <lineage>
        <taxon>Bacteria</taxon>
        <taxon>Bacillati</taxon>
        <taxon>Bacillota</taxon>
        <taxon>Clostridia</taxon>
        <taxon>Eubacteriales</taxon>
        <taxon>Clostridiaceae</taxon>
        <taxon>Clostridium</taxon>
    </lineage>
</organism>
<proteinExistence type="inferred from homology"/>
<comment type="caution">
    <text evidence="9">The sequence shown here is derived from an EMBL/GenBank/DDBJ whole genome shotgun (WGS) entry which is preliminary data.</text>
</comment>
<evidence type="ECO:0000313" key="10">
    <source>
        <dbReference type="Proteomes" id="UP000093954"/>
    </source>
</evidence>
<comment type="subcellular location">
    <subcellularLocation>
        <location evidence="1">Cell membrane</location>
        <topology evidence="1">Multi-pass membrane protein</topology>
    </subcellularLocation>
</comment>
<dbReference type="PATRIC" id="fig|1353534.3.peg.218"/>
<evidence type="ECO:0000256" key="7">
    <source>
        <dbReference type="ARBA" id="ARBA00023136"/>
    </source>
</evidence>
<dbReference type="FunFam" id="1.10.3470.10:FF:000001">
    <property type="entry name" value="Vitamin B12 ABC transporter permease BtuC"/>
    <property type="match status" value="1"/>
</dbReference>
<accession>A0A1A6B3W0</accession>
<evidence type="ECO:0000256" key="4">
    <source>
        <dbReference type="ARBA" id="ARBA00022475"/>
    </source>
</evidence>
<evidence type="ECO:0000256" key="3">
    <source>
        <dbReference type="ARBA" id="ARBA00022448"/>
    </source>
</evidence>
<dbReference type="GO" id="GO:0022857">
    <property type="term" value="F:transmembrane transporter activity"/>
    <property type="evidence" value="ECO:0007669"/>
    <property type="project" value="InterPro"/>
</dbReference>
<dbReference type="AlphaFoldDB" id="A0A1A6B3W0"/>
<sequence length="359" mass="39004">MIKSTVSKSANSYEKTLMKKRAVLFILSIILVILLMLTTVMGTASISPVKVCKIIILSLFNKTSEGVNNIVIMNVRLPRVICAAIVGASLAGCGAVMQGVLKNPLVSEYTLGLSSGAAFGAGIAIVIGDKLFKTSFMLVDKYAEVGCAFIFGMLTMIVVYFIARIKRTSSSTLILAGVALSYLFSALLALLQYASNDEQLRDIIFWLMGGFWLSNWKAVFILLPITLICLIFMMRYAWDLNVLGSGEEIATSLGINVERVQFICLLISAFAASSCVAFTGIIGFIGLVAPHISRMIIGSDHRFLIPCSALMGSIILLAADTLSRTVISPTELPISIITSFIGVPFFIYLLLKGRRCYWK</sequence>
<feature type="transmembrane region" description="Helical" evidence="8">
    <location>
        <begin position="301"/>
        <end position="320"/>
    </location>
</feature>
<keyword evidence="10" id="KW-1185">Reference proteome</keyword>
<feature type="transmembrane region" description="Helical" evidence="8">
    <location>
        <begin position="80"/>
        <end position="101"/>
    </location>
</feature>
<keyword evidence="4" id="KW-1003">Cell membrane</keyword>
<keyword evidence="3" id="KW-0813">Transport</keyword>
<dbReference type="InterPro" id="IPR000522">
    <property type="entry name" value="ABC_transptr_permease_BtuC"/>
</dbReference>
<keyword evidence="6 8" id="KW-1133">Transmembrane helix</keyword>
<dbReference type="EMBL" id="LROS01000002">
    <property type="protein sequence ID" value="OBR96987.1"/>
    <property type="molecule type" value="Genomic_DNA"/>
</dbReference>
<feature type="transmembrane region" description="Helical" evidence="8">
    <location>
        <begin position="21"/>
        <end position="38"/>
    </location>
</feature>
<reference evidence="9 10" key="1">
    <citation type="journal article" date="2012" name="Front. Microbiol.">
        <title>Draft Genome Sequence of the Virulent Strain 01-B526 of the Fish Pathogen Aeromonas salmonicida.</title>
        <authorList>
            <person name="Charette S.J."/>
            <person name="Brochu F."/>
            <person name="Boyle B."/>
            <person name="Filion G."/>
            <person name="Tanaka K.H."/>
            <person name="Derome N."/>
        </authorList>
    </citation>
    <scope>NUCLEOTIDE SEQUENCE [LARGE SCALE GENOMIC DNA]</scope>
    <source>
        <strain evidence="9 10">P11</strain>
    </source>
</reference>
<dbReference type="Pfam" id="PF01032">
    <property type="entry name" value="FecCD"/>
    <property type="match status" value="1"/>
</dbReference>
<feature type="transmembrane region" description="Helical" evidence="8">
    <location>
        <begin position="144"/>
        <end position="163"/>
    </location>
</feature>
<dbReference type="GO" id="GO:0005886">
    <property type="term" value="C:plasma membrane"/>
    <property type="evidence" value="ECO:0007669"/>
    <property type="project" value="UniProtKB-SubCell"/>
</dbReference>
<evidence type="ECO:0000256" key="8">
    <source>
        <dbReference type="SAM" id="Phobius"/>
    </source>
</evidence>
<dbReference type="InterPro" id="IPR037294">
    <property type="entry name" value="ABC_BtuC-like"/>
</dbReference>
<feature type="transmembrane region" description="Helical" evidence="8">
    <location>
        <begin position="113"/>
        <end position="132"/>
    </location>
</feature>
<dbReference type="RefSeq" id="WP_065076662.1">
    <property type="nucleotide sequence ID" value="NZ_LROS01000002.1"/>
</dbReference>
<feature type="transmembrane region" description="Helical" evidence="8">
    <location>
        <begin position="332"/>
        <end position="351"/>
    </location>
</feature>
<feature type="transmembrane region" description="Helical" evidence="8">
    <location>
        <begin position="169"/>
        <end position="191"/>
    </location>
</feature>